<dbReference type="RefSeq" id="WP_104206784.1">
    <property type="nucleotide sequence ID" value="NZ_PHHC01000082.1"/>
</dbReference>
<dbReference type="EMBL" id="PHHC01000082">
    <property type="protein sequence ID" value="PPE03738.1"/>
    <property type="molecule type" value="Genomic_DNA"/>
</dbReference>
<accession>A0A2S5R8T7</accession>
<reference evidence="1 2" key="1">
    <citation type="submission" date="2017-11" db="EMBL/GenBank/DDBJ databases">
        <title>Comparative genomic analysis of Holospora spp., intranuclear symbionts of paramecia.</title>
        <authorList>
            <person name="Garushyants S.K."/>
            <person name="Beliavskaya A."/>
            <person name="Malko D.B."/>
            <person name="Logacheva M.D."/>
            <person name="Rautian M.S."/>
            <person name="Gelfand M.S."/>
        </authorList>
    </citation>
    <scope>NUCLEOTIDE SEQUENCE [LARGE SCALE GENOMIC DNA]</scope>
    <source>
        <strain evidence="2">02AZ16</strain>
    </source>
</reference>
<gene>
    <name evidence="1" type="ORF">HCUR_00753</name>
</gene>
<keyword evidence="2" id="KW-1185">Reference proteome</keyword>
<evidence type="ECO:0000313" key="2">
    <source>
        <dbReference type="Proteomes" id="UP000239425"/>
    </source>
</evidence>
<comment type="caution">
    <text evidence="1">The sequence shown here is derived from an EMBL/GenBank/DDBJ whole genome shotgun (WGS) entry which is preliminary data.</text>
</comment>
<proteinExistence type="predicted"/>
<protein>
    <submittedName>
        <fullName evidence="1">Uncharacterized protein</fullName>
    </submittedName>
</protein>
<evidence type="ECO:0000313" key="1">
    <source>
        <dbReference type="EMBL" id="PPE03738.1"/>
    </source>
</evidence>
<sequence>MAKSFPSNQTVPGKRYSSKKHFLWKNLYLIYFNYLVIQKGRPIKTLQRQHIERTISFDEVATQEKHMVEELPHMNRLAQLESLEKCFYDIFTVARFTRLE</sequence>
<dbReference type="Proteomes" id="UP000239425">
    <property type="component" value="Unassembled WGS sequence"/>
</dbReference>
<name>A0A2S5R8T7_9PROT</name>
<dbReference type="AlphaFoldDB" id="A0A2S5R8T7"/>
<organism evidence="1 2">
    <name type="scientific">Holospora curviuscula</name>
    <dbReference type="NCBI Taxonomy" id="1082868"/>
    <lineage>
        <taxon>Bacteria</taxon>
        <taxon>Pseudomonadati</taxon>
        <taxon>Pseudomonadota</taxon>
        <taxon>Alphaproteobacteria</taxon>
        <taxon>Holosporales</taxon>
        <taxon>Holosporaceae</taxon>
        <taxon>Holospora</taxon>
    </lineage>
</organism>